<evidence type="ECO:0008006" key="4">
    <source>
        <dbReference type="Google" id="ProtNLM"/>
    </source>
</evidence>
<reference evidence="2 3" key="1">
    <citation type="submission" date="2020-08" db="EMBL/GenBank/DDBJ databases">
        <title>Genomic Encyclopedia of Type Strains, Phase IV (KMG-IV): sequencing the most valuable type-strain genomes for metagenomic binning, comparative biology and taxonomic classification.</title>
        <authorList>
            <person name="Goeker M."/>
        </authorList>
    </citation>
    <scope>NUCLEOTIDE SEQUENCE [LARGE SCALE GENOMIC DNA]</scope>
    <source>
        <strain evidence="2 3">DSM 29007</strain>
    </source>
</reference>
<evidence type="ECO:0000256" key="1">
    <source>
        <dbReference type="SAM" id="SignalP"/>
    </source>
</evidence>
<gene>
    <name evidence="2" type="ORF">HNQ61_000668</name>
</gene>
<feature type="signal peptide" evidence="1">
    <location>
        <begin position="1"/>
        <end position="20"/>
    </location>
</feature>
<name>A0A841GKD6_9BACT</name>
<accession>A0A841GKD6</accession>
<dbReference type="EMBL" id="JACHIA010000001">
    <property type="protein sequence ID" value="MBB6069057.1"/>
    <property type="molecule type" value="Genomic_DNA"/>
</dbReference>
<organism evidence="2 3">
    <name type="scientific">Longimicrobium terrae</name>
    <dbReference type="NCBI Taxonomy" id="1639882"/>
    <lineage>
        <taxon>Bacteria</taxon>
        <taxon>Pseudomonadati</taxon>
        <taxon>Gemmatimonadota</taxon>
        <taxon>Longimicrobiia</taxon>
        <taxon>Longimicrobiales</taxon>
        <taxon>Longimicrobiaceae</taxon>
        <taxon>Longimicrobium</taxon>
    </lineage>
</organism>
<comment type="caution">
    <text evidence="2">The sequence shown here is derived from an EMBL/GenBank/DDBJ whole genome shotgun (WGS) entry which is preliminary data.</text>
</comment>
<dbReference type="PROSITE" id="PS51257">
    <property type="entry name" value="PROKAR_LIPOPROTEIN"/>
    <property type="match status" value="1"/>
</dbReference>
<keyword evidence="3" id="KW-1185">Reference proteome</keyword>
<proteinExistence type="predicted"/>
<evidence type="ECO:0000313" key="2">
    <source>
        <dbReference type="EMBL" id="MBB6069057.1"/>
    </source>
</evidence>
<dbReference type="SUPFAM" id="SSF50939">
    <property type="entry name" value="Sialidases"/>
    <property type="match status" value="1"/>
</dbReference>
<feature type="chain" id="PRO_5032796070" description="Exo-alpha-sialidase" evidence="1">
    <location>
        <begin position="21"/>
        <end position="419"/>
    </location>
</feature>
<protein>
    <recommendedName>
        <fullName evidence="4">Exo-alpha-sialidase</fullName>
    </recommendedName>
</protein>
<evidence type="ECO:0000313" key="3">
    <source>
        <dbReference type="Proteomes" id="UP000582837"/>
    </source>
</evidence>
<dbReference type="CDD" id="cd15482">
    <property type="entry name" value="Sialidase_non-viral"/>
    <property type="match status" value="1"/>
</dbReference>
<dbReference type="InterPro" id="IPR036278">
    <property type="entry name" value="Sialidase_sf"/>
</dbReference>
<dbReference type="AlphaFoldDB" id="A0A841GKD6"/>
<sequence>MIASVSRHGTMIAIVLAALAACTGETAPPPPMATIAVPAAAGSGMYTLTQAPDAESTLSWVQSDSVSKTSVLRASTFRDGGWTAPRTISTGTGWFLNWADRPSVTGLPGGATAAHWLETNPGTAPSAYTYGIKVAYSADGGANWKRVHHAGRGFRGKNQYTGFLSFLPGRDGFLAAYLTPPAEAAAAPSAHSAEDHEHRMTLRVAEFGPGGQLRSDVQLDSSTCTCCPLGMAQAEAGPVVVYRDRWPGEVRDVSIIRRVNGRWTEPRPVHRDGWVFPGCPTNGPVVAAKGRRVAVAWFTGVDDRPEVRLAFSADGGETFGAPVRISATRAVGYAGLVMLEDGGAAVSWMEAGAGSAPALRIRRVSPDGKPGSPVQVAAVAGGRSGGMPQLGRSGDGLLLVWKSGQELRSAIVPVARLGS</sequence>
<dbReference type="Proteomes" id="UP000582837">
    <property type="component" value="Unassembled WGS sequence"/>
</dbReference>
<keyword evidence="1" id="KW-0732">Signal</keyword>